<dbReference type="EMBL" id="CAUYUJ010017935">
    <property type="protein sequence ID" value="CAK0879255.1"/>
    <property type="molecule type" value="Genomic_DNA"/>
</dbReference>
<keyword evidence="1" id="KW-0175">Coiled coil</keyword>
<feature type="coiled-coil region" evidence="1">
    <location>
        <begin position="123"/>
        <end position="150"/>
    </location>
</feature>
<gene>
    <name evidence="2" type="ORF">PCOR1329_LOCUS62728</name>
</gene>
<evidence type="ECO:0000256" key="1">
    <source>
        <dbReference type="SAM" id="Coils"/>
    </source>
</evidence>
<proteinExistence type="predicted"/>
<name>A0ABN9W1V6_9DINO</name>
<evidence type="ECO:0000313" key="2">
    <source>
        <dbReference type="EMBL" id="CAK0879255.1"/>
    </source>
</evidence>
<sequence length="165" mass="16795">MVPEFDHDRHLLPAMKAKAVVTKARDRGLDATLLAGVLAALPARPEQRGAFDDLVLDAFDSHLVSCSREMEEEIAKAAAASREASQAACAARAARAAALPAQTTAAEALGAAQAAAGDAQLALAAARRSLAAVEDEARELLAERQAAAAAAAALRPPAGARLPSA</sequence>
<organism evidence="2 3">
    <name type="scientific">Prorocentrum cordatum</name>
    <dbReference type="NCBI Taxonomy" id="2364126"/>
    <lineage>
        <taxon>Eukaryota</taxon>
        <taxon>Sar</taxon>
        <taxon>Alveolata</taxon>
        <taxon>Dinophyceae</taxon>
        <taxon>Prorocentrales</taxon>
        <taxon>Prorocentraceae</taxon>
        <taxon>Prorocentrum</taxon>
    </lineage>
</organism>
<dbReference type="Proteomes" id="UP001189429">
    <property type="component" value="Unassembled WGS sequence"/>
</dbReference>
<accession>A0ABN9W1V6</accession>
<evidence type="ECO:0000313" key="3">
    <source>
        <dbReference type="Proteomes" id="UP001189429"/>
    </source>
</evidence>
<comment type="caution">
    <text evidence="2">The sequence shown here is derived from an EMBL/GenBank/DDBJ whole genome shotgun (WGS) entry which is preliminary data.</text>
</comment>
<keyword evidence="3" id="KW-1185">Reference proteome</keyword>
<reference evidence="2" key="1">
    <citation type="submission" date="2023-10" db="EMBL/GenBank/DDBJ databases">
        <authorList>
            <person name="Chen Y."/>
            <person name="Shah S."/>
            <person name="Dougan E. K."/>
            <person name="Thang M."/>
            <person name="Chan C."/>
        </authorList>
    </citation>
    <scope>NUCLEOTIDE SEQUENCE [LARGE SCALE GENOMIC DNA]</scope>
</reference>
<protein>
    <submittedName>
        <fullName evidence="2">Uncharacterized protein</fullName>
    </submittedName>
</protein>